<comment type="caution">
    <text evidence="2">The sequence shown here is derived from an EMBL/GenBank/DDBJ whole genome shotgun (WGS) entry which is preliminary data.</text>
</comment>
<feature type="non-terminal residue" evidence="2">
    <location>
        <position position="1"/>
    </location>
</feature>
<accession>A0A0G1T287</accession>
<reference evidence="2 3" key="1">
    <citation type="journal article" date="2015" name="Nature">
        <title>rRNA introns, odd ribosomes, and small enigmatic genomes across a large radiation of phyla.</title>
        <authorList>
            <person name="Brown C.T."/>
            <person name="Hug L.A."/>
            <person name="Thomas B.C."/>
            <person name="Sharon I."/>
            <person name="Castelle C.J."/>
            <person name="Singh A."/>
            <person name="Wilkins M.J."/>
            <person name="Williams K.H."/>
            <person name="Banfield J.F."/>
        </authorList>
    </citation>
    <scope>NUCLEOTIDE SEQUENCE [LARGE SCALE GENOMIC DNA]</scope>
</reference>
<evidence type="ECO:0000313" key="2">
    <source>
        <dbReference type="EMBL" id="KKU75857.1"/>
    </source>
</evidence>
<proteinExistence type="predicted"/>
<feature type="transmembrane region" description="Helical" evidence="1">
    <location>
        <begin position="24"/>
        <end position="49"/>
    </location>
</feature>
<sequence>IVWGGFVIMTAGGSEEKVKKGKGIITASVIGLAILFGSWLIVTVITTFLKTGA</sequence>
<dbReference type="AlphaFoldDB" id="A0A0G1T287"/>
<dbReference type="EMBL" id="LCOK01000041">
    <property type="protein sequence ID" value="KKU75857.1"/>
    <property type="molecule type" value="Genomic_DNA"/>
</dbReference>
<protein>
    <submittedName>
        <fullName evidence="2">Uncharacterized protein</fullName>
    </submittedName>
</protein>
<organism evidence="2 3">
    <name type="scientific">Candidatus Giovannonibacteria bacterium GW2011_GWB1_47_6b</name>
    <dbReference type="NCBI Taxonomy" id="1618655"/>
    <lineage>
        <taxon>Bacteria</taxon>
        <taxon>Candidatus Giovannoniibacteriota</taxon>
    </lineage>
</organism>
<evidence type="ECO:0000313" key="3">
    <source>
        <dbReference type="Proteomes" id="UP000034682"/>
    </source>
</evidence>
<keyword evidence="1" id="KW-0812">Transmembrane</keyword>
<dbReference type="Pfam" id="PF18895">
    <property type="entry name" value="T4SS_pilin"/>
    <property type="match status" value="1"/>
</dbReference>
<keyword evidence="1" id="KW-0472">Membrane</keyword>
<keyword evidence="1" id="KW-1133">Transmembrane helix</keyword>
<dbReference type="InterPro" id="IPR043993">
    <property type="entry name" value="T4SS_pilin"/>
</dbReference>
<name>A0A0G1T287_9BACT</name>
<evidence type="ECO:0000256" key="1">
    <source>
        <dbReference type="SAM" id="Phobius"/>
    </source>
</evidence>
<gene>
    <name evidence="2" type="ORF">UY02_C0041G0011</name>
</gene>
<dbReference type="Proteomes" id="UP000034682">
    <property type="component" value="Unassembled WGS sequence"/>
</dbReference>